<dbReference type="Gene3D" id="3.30.230.80">
    <property type="match status" value="1"/>
</dbReference>
<sequence length="851" mass="96849">MSAMTPCSRNKTVRKIDPMSADWEDDFSASLHSARAGDCGTYSRPASYDRTQMTRSCTPASKTTTNRYRFDLVSLRLQQLKAERAIQLRELEAERRAIQQERSAIQAKYRLLEKQLTLQRNVSKSSSRSTAMSAMGSEKQQASSNGREHTPVAYNEGKVIPYGPVGHISLKQVESEVQPIKQSTRSRLLATRVDSLPDRPQSNGVQQRYNRVFPKVVNDENNNLPSILATPSRSNHTTNSTAPGTFMQFEVKLYQYQKVLDQSCQPSCVTEQCKPGSNISGYIRSLSNREKNSIGKLSLVINGACFSKECPIHHKQPRRSIFRIEWGDQALLLWMNPVKIKLQPDTGQGARMFAQLASVTYNLISSHWNKRRNVPTLMISGLDDDVQQHTIIYAATAKLLFRFWKFTITITLPGWFHYSDNFSRDECVECSRSLSNGWTNHLGVKHQSLKAETDFRGSLVLRRMPRNLSVNKRTNIKSSFTIVQIACKELVCDCMGSIKHVGGMALGYANVPREMLQKKEVPLKQCQGNSYTIHDDRYHRQQLADPNRFLQRSASRPVQLVGGMRIGEALIPYGTAVRTKESHKSAVAESVMELGDLGYLPTRLKHNHDHEHLLGWKAHHHKQSIFIASEILTDDGKKARKEKLYGRHVHVKNLVVLYSSAINYIISIERKDHTANDFQLLIENFSINLLLTTFNSDEESLLSTDYGLSILPLPRPVLVVPWCVSGVHKIRIAIEGTILHQCDKHSLVKATTINGLYRFKQRREELDAQNIKLFCWNPGNPQRYDDSKSSAFDRLGDKHQHSVVCRVGNPTDREEWCRNNNYWLKFGNRRGDNGRDNRPLTNPSGQFNFKQ</sequence>
<evidence type="ECO:0000313" key="3">
    <source>
        <dbReference type="EnsemblMetazoa" id="AALFPA23_023610.P35130"/>
    </source>
</evidence>
<name>A0ABM2A1K5_AEDAL</name>
<feature type="coiled-coil region" evidence="1">
    <location>
        <begin position="77"/>
        <end position="115"/>
    </location>
</feature>
<feature type="compositionally biased region" description="Polar residues" evidence="2">
    <location>
        <begin position="839"/>
        <end position="851"/>
    </location>
</feature>
<dbReference type="EnsemblMetazoa" id="AALFPA23_023610.R35130">
    <property type="protein sequence ID" value="AALFPA23_023610.P35130"/>
    <property type="gene ID" value="AALFPA23_023610"/>
</dbReference>
<dbReference type="Proteomes" id="UP000069940">
    <property type="component" value="Unassembled WGS sequence"/>
</dbReference>
<accession>A0ABM2A1K5</accession>
<keyword evidence="1" id="KW-0175">Coiled coil</keyword>
<reference evidence="4" key="1">
    <citation type="journal article" date="2015" name="Proc. Natl. Acad. Sci. U.S.A.">
        <title>Genome sequence of the Asian Tiger mosquito, Aedes albopictus, reveals insights into its biology, genetics, and evolution.</title>
        <authorList>
            <person name="Chen X.G."/>
            <person name="Jiang X."/>
            <person name="Gu J."/>
            <person name="Xu M."/>
            <person name="Wu Y."/>
            <person name="Deng Y."/>
            <person name="Zhang C."/>
            <person name="Bonizzoni M."/>
            <person name="Dermauw W."/>
            <person name="Vontas J."/>
            <person name="Armbruster P."/>
            <person name="Huang X."/>
            <person name="Yang Y."/>
            <person name="Zhang H."/>
            <person name="He W."/>
            <person name="Peng H."/>
            <person name="Liu Y."/>
            <person name="Wu K."/>
            <person name="Chen J."/>
            <person name="Lirakis M."/>
            <person name="Topalis P."/>
            <person name="Van Leeuwen T."/>
            <person name="Hall A.B."/>
            <person name="Jiang X."/>
            <person name="Thorpe C."/>
            <person name="Mueller R.L."/>
            <person name="Sun C."/>
            <person name="Waterhouse R.M."/>
            <person name="Yan G."/>
            <person name="Tu Z.J."/>
            <person name="Fang X."/>
            <person name="James A.A."/>
        </authorList>
    </citation>
    <scope>NUCLEOTIDE SEQUENCE [LARGE SCALE GENOMIC DNA]</scope>
    <source>
        <strain evidence="4">Foshan</strain>
    </source>
</reference>
<proteinExistence type="predicted"/>
<keyword evidence="4" id="KW-1185">Reference proteome</keyword>
<evidence type="ECO:0000256" key="2">
    <source>
        <dbReference type="SAM" id="MobiDB-lite"/>
    </source>
</evidence>
<feature type="region of interest" description="Disordered" evidence="2">
    <location>
        <begin position="122"/>
        <end position="149"/>
    </location>
</feature>
<dbReference type="RefSeq" id="XP_062702765.1">
    <property type="nucleotide sequence ID" value="XM_062846781.1"/>
</dbReference>
<evidence type="ECO:0008006" key="5">
    <source>
        <dbReference type="Google" id="ProtNLM"/>
    </source>
</evidence>
<reference evidence="3" key="2">
    <citation type="submission" date="2025-05" db="UniProtKB">
        <authorList>
            <consortium name="EnsemblMetazoa"/>
        </authorList>
    </citation>
    <scope>IDENTIFICATION</scope>
    <source>
        <strain evidence="3">Foshan</strain>
    </source>
</reference>
<organism evidence="3 4">
    <name type="scientific">Aedes albopictus</name>
    <name type="common">Asian tiger mosquito</name>
    <name type="synonym">Stegomyia albopicta</name>
    <dbReference type="NCBI Taxonomy" id="7160"/>
    <lineage>
        <taxon>Eukaryota</taxon>
        <taxon>Metazoa</taxon>
        <taxon>Ecdysozoa</taxon>
        <taxon>Arthropoda</taxon>
        <taxon>Hexapoda</taxon>
        <taxon>Insecta</taxon>
        <taxon>Pterygota</taxon>
        <taxon>Neoptera</taxon>
        <taxon>Endopterygota</taxon>
        <taxon>Diptera</taxon>
        <taxon>Nematocera</taxon>
        <taxon>Culicoidea</taxon>
        <taxon>Culicidae</taxon>
        <taxon>Culicinae</taxon>
        <taxon>Aedini</taxon>
        <taxon>Aedes</taxon>
        <taxon>Stegomyia</taxon>
    </lineage>
</organism>
<feature type="region of interest" description="Disordered" evidence="2">
    <location>
        <begin position="828"/>
        <end position="851"/>
    </location>
</feature>
<evidence type="ECO:0000313" key="4">
    <source>
        <dbReference type="Proteomes" id="UP000069940"/>
    </source>
</evidence>
<feature type="compositionally biased region" description="Low complexity" evidence="2">
    <location>
        <begin position="123"/>
        <end position="137"/>
    </location>
</feature>
<evidence type="ECO:0000256" key="1">
    <source>
        <dbReference type="SAM" id="Coils"/>
    </source>
</evidence>
<dbReference type="GeneID" id="134285629"/>
<feature type="compositionally biased region" description="Basic and acidic residues" evidence="2">
    <location>
        <begin position="829"/>
        <end position="838"/>
    </location>
</feature>
<protein>
    <recommendedName>
        <fullName evidence="5">C2H2-type domain-containing protein</fullName>
    </recommendedName>
</protein>